<feature type="transmembrane region" description="Helical" evidence="3">
    <location>
        <begin position="32"/>
        <end position="57"/>
    </location>
</feature>
<feature type="transmembrane region" description="Helical" evidence="3">
    <location>
        <begin position="193"/>
        <end position="215"/>
    </location>
</feature>
<comment type="subcellular location">
    <subcellularLocation>
        <location evidence="1">Membrane</location>
        <topology evidence="1">Multi-pass membrane protein</topology>
    </subcellularLocation>
</comment>
<keyword evidence="6" id="KW-1185">Reference proteome</keyword>
<keyword evidence="3" id="KW-1133">Transmembrane helix</keyword>
<keyword evidence="3" id="KW-0472">Membrane</keyword>
<evidence type="ECO:0000256" key="2">
    <source>
        <dbReference type="ARBA" id="ARBA00006727"/>
    </source>
</evidence>
<evidence type="ECO:0000256" key="3">
    <source>
        <dbReference type="SAM" id="Phobius"/>
    </source>
</evidence>
<dbReference type="Pfam" id="PF07690">
    <property type="entry name" value="MFS_1"/>
    <property type="match status" value="1"/>
</dbReference>
<dbReference type="EMBL" id="ML996583">
    <property type="protein sequence ID" value="KAF2753623.1"/>
    <property type="molecule type" value="Genomic_DNA"/>
</dbReference>
<dbReference type="SUPFAM" id="SSF103473">
    <property type="entry name" value="MFS general substrate transporter"/>
    <property type="match status" value="1"/>
</dbReference>
<dbReference type="AlphaFoldDB" id="A0A6A6VTT4"/>
<sequence>MNPKAEPIGDVERSRTATTEAVEDIHIPDGGYGWVCVACVATVNSFTWGVAASYGVYLAYYLSNNVFPEATALDYAFIGGLVFGAAMLSSTPATIAVRLWGIHPPMLLGIAFQTAGFVAASFATRIWQLYLSQGLLFGLGIGFIWIPSNPISSQWFARKRSLANGITSAGSGIGGVIFSFAVRASIEHVSLAWALRITGIVSGACNLAACIFLRSRNKAIKPSLRGFDFRLFRSQGVICLLAWGFFSLLGYVTILYSLSDFARSIGLSASQAATTTAALNGGTLIGRPLIGIMSDRYGRIKVAGYITTANAVFVFALWIPAQNWPLLLVFAVLSGATIGLFWGTISPLCAEVVGLKHLPSLLSLCWAIITLPTTFSEVIALKIRRPDSDREYLYPQIYAGLAYLVASIMMFRLWQIRDQFPIKH</sequence>
<dbReference type="Gene3D" id="1.20.1250.20">
    <property type="entry name" value="MFS general substrate transporter like domains"/>
    <property type="match status" value="2"/>
</dbReference>
<dbReference type="InterPro" id="IPR020846">
    <property type="entry name" value="MFS_dom"/>
</dbReference>
<keyword evidence="3" id="KW-0812">Transmembrane</keyword>
<comment type="similarity">
    <text evidence="2">Belongs to the major facilitator superfamily. Monocarboxylate porter (TC 2.A.1.13) family.</text>
</comment>
<dbReference type="GO" id="GO:0016020">
    <property type="term" value="C:membrane"/>
    <property type="evidence" value="ECO:0007669"/>
    <property type="project" value="UniProtKB-SubCell"/>
</dbReference>
<organism evidence="5 6">
    <name type="scientific">Pseudovirgaria hyperparasitica</name>
    <dbReference type="NCBI Taxonomy" id="470096"/>
    <lineage>
        <taxon>Eukaryota</taxon>
        <taxon>Fungi</taxon>
        <taxon>Dikarya</taxon>
        <taxon>Ascomycota</taxon>
        <taxon>Pezizomycotina</taxon>
        <taxon>Dothideomycetes</taxon>
        <taxon>Dothideomycetes incertae sedis</taxon>
        <taxon>Acrospermales</taxon>
        <taxon>Acrospermaceae</taxon>
        <taxon>Pseudovirgaria</taxon>
    </lineage>
</organism>
<evidence type="ECO:0000256" key="1">
    <source>
        <dbReference type="ARBA" id="ARBA00004141"/>
    </source>
</evidence>
<feature type="transmembrane region" description="Helical" evidence="3">
    <location>
        <begin position="130"/>
        <end position="149"/>
    </location>
</feature>
<gene>
    <name evidence="5" type="ORF">EJ05DRAFT_166266</name>
</gene>
<dbReference type="RefSeq" id="XP_033596074.1">
    <property type="nucleotide sequence ID" value="XM_033739459.1"/>
</dbReference>
<protein>
    <submittedName>
        <fullName evidence="5">MFS general substrate transporter</fullName>
    </submittedName>
</protein>
<dbReference type="PROSITE" id="PS50850">
    <property type="entry name" value="MFS"/>
    <property type="match status" value="1"/>
</dbReference>
<feature type="transmembrane region" description="Helical" evidence="3">
    <location>
        <begin position="393"/>
        <end position="414"/>
    </location>
</feature>
<dbReference type="InterPro" id="IPR050327">
    <property type="entry name" value="Proton-linked_MCT"/>
</dbReference>
<feature type="transmembrane region" description="Helical" evidence="3">
    <location>
        <begin position="302"/>
        <end position="321"/>
    </location>
</feature>
<feature type="transmembrane region" description="Helical" evidence="3">
    <location>
        <begin position="361"/>
        <end position="381"/>
    </location>
</feature>
<evidence type="ECO:0000259" key="4">
    <source>
        <dbReference type="PROSITE" id="PS50850"/>
    </source>
</evidence>
<dbReference type="InterPro" id="IPR011701">
    <property type="entry name" value="MFS"/>
</dbReference>
<dbReference type="PANTHER" id="PTHR11360">
    <property type="entry name" value="MONOCARBOXYLATE TRANSPORTER"/>
    <property type="match status" value="1"/>
</dbReference>
<proteinExistence type="inferred from homology"/>
<feature type="transmembrane region" description="Helical" evidence="3">
    <location>
        <begin position="77"/>
        <end position="100"/>
    </location>
</feature>
<reference evidence="5" key="1">
    <citation type="journal article" date="2020" name="Stud. Mycol.">
        <title>101 Dothideomycetes genomes: a test case for predicting lifestyles and emergence of pathogens.</title>
        <authorList>
            <person name="Haridas S."/>
            <person name="Albert R."/>
            <person name="Binder M."/>
            <person name="Bloem J."/>
            <person name="Labutti K."/>
            <person name="Salamov A."/>
            <person name="Andreopoulos B."/>
            <person name="Baker S."/>
            <person name="Barry K."/>
            <person name="Bills G."/>
            <person name="Bluhm B."/>
            <person name="Cannon C."/>
            <person name="Castanera R."/>
            <person name="Culley D."/>
            <person name="Daum C."/>
            <person name="Ezra D."/>
            <person name="Gonzalez J."/>
            <person name="Henrissat B."/>
            <person name="Kuo A."/>
            <person name="Liang C."/>
            <person name="Lipzen A."/>
            <person name="Lutzoni F."/>
            <person name="Magnuson J."/>
            <person name="Mondo S."/>
            <person name="Nolan M."/>
            <person name="Ohm R."/>
            <person name="Pangilinan J."/>
            <person name="Park H.-J."/>
            <person name="Ramirez L."/>
            <person name="Alfaro M."/>
            <person name="Sun H."/>
            <person name="Tritt A."/>
            <person name="Yoshinaga Y."/>
            <person name="Zwiers L.-H."/>
            <person name="Turgeon B."/>
            <person name="Goodwin S."/>
            <person name="Spatafora J."/>
            <person name="Crous P."/>
            <person name="Grigoriev I."/>
        </authorList>
    </citation>
    <scope>NUCLEOTIDE SEQUENCE</scope>
    <source>
        <strain evidence="5">CBS 121739</strain>
    </source>
</reference>
<evidence type="ECO:0000313" key="5">
    <source>
        <dbReference type="EMBL" id="KAF2753623.1"/>
    </source>
</evidence>
<feature type="domain" description="Major facilitator superfamily (MFS) profile" evidence="4">
    <location>
        <begin position="236"/>
        <end position="424"/>
    </location>
</feature>
<evidence type="ECO:0000313" key="6">
    <source>
        <dbReference type="Proteomes" id="UP000799437"/>
    </source>
</evidence>
<dbReference type="GeneID" id="54480513"/>
<dbReference type="PANTHER" id="PTHR11360:SF315">
    <property type="entry name" value="TRANSPORTER MCH2-RELATED"/>
    <property type="match status" value="1"/>
</dbReference>
<name>A0A6A6VTT4_9PEZI</name>
<accession>A0A6A6VTT4</accession>
<dbReference type="Proteomes" id="UP000799437">
    <property type="component" value="Unassembled WGS sequence"/>
</dbReference>
<dbReference type="OrthoDB" id="6499973at2759"/>
<dbReference type="InterPro" id="IPR036259">
    <property type="entry name" value="MFS_trans_sf"/>
</dbReference>
<dbReference type="GO" id="GO:0022857">
    <property type="term" value="F:transmembrane transporter activity"/>
    <property type="evidence" value="ECO:0007669"/>
    <property type="project" value="InterPro"/>
</dbReference>
<feature type="transmembrane region" description="Helical" evidence="3">
    <location>
        <begin position="327"/>
        <end position="349"/>
    </location>
</feature>
<feature type="transmembrane region" description="Helical" evidence="3">
    <location>
        <begin position="236"/>
        <end position="258"/>
    </location>
</feature>
<feature type="transmembrane region" description="Helical" evidence="3">
    <location>
        <begin position="161"/>
        <end position="181"/>
    </location>
</feature>